<keyword evidence="4" id="KW-1185">Reference proteome</keyword>
<evidence type="ECO:0008006" key="5">
    <source>
        <dbReference type="Google" id="ProtNLM"/>
    </source>
</evidence>
<feature type="compositionally biased region" description="Low complexity" evidence="1">
    <location>
        <begin position="21"/>
        <end position="41"/>
    </location>
</feature>
<evidence type="ECO:0000313" key="4">
    <source>
        <dbReference type="Proteomes" id="UP000737171"/>
    </source>
</evidence>
<evidence type="ECO:0000256" key="1">
    <source>
        <dbReference type="SAM" id="MobiDB-lite"/>
    </source>
</evidence>
<reference evidence="3 4" key="1">
    <citation type="submission" date="2020-05" db="EMBL/GenBank/DDBJ databases">
        <title>Aquincola sp. isolate from soil.</title>
        <authorList>
            <person name="Han J."/>
            <person name="Kim D.-U."/>
        </authorList>
    </citation>
    <scope>NUCLEOTIDE SEQUENCE [LARGE SCALE GENOMIC DNA]</scope>
    <source>
        <strain evidence="3 4">S2</strain>
    </source>
</reference>
<sequence>MKCTKLSLLLAGLLAVSSGYAQTTTTPTAPSPSATTTAPSTMKLTKEQAKAEHDRIEEAYKTDKKACDALKDNAKDVCQAEAKAKEKVAKADLKYRESGDQKHAVKLAEVKAETEYDVAKEKCEDLKGAAQSDCKKQAKDVEKAARDAAKKSAKT</sequence>
<comment type="caution">
    <text evidence="3">The sequence shown here is derived from an EMBL/GenBank/DDBJ whole genome shotgun (WGS) entry which is preliminary data.</text>
</comment>
<feature type="region of interest" description="Disordered" evidence="1">
    <location>
        <begin position="21"/>
        <end position="46"/>
    </location>
</feature>
<evidence type="ECO:0000256" key="2">
    <source>
        <dbReference type="SAM" id="SignalP"/>
    </source>
</evidence>
<feature type="chain" id="PRO_5045579176" description="Cell envelope biogenesis protein TolA" evidence="2">
    <location>
        <begin position="22"/>
        <end position="155"/>
    </location>
</feature>
<protein>
    <recommendedName>
        <fullName evidence="5">Cell envelope biogenesis protein TolA</fullName>
    </recommendedName>
</protein>
<evidence type="ECO:0000313" key="3">
    <source>
        <dbReference type="EMBL" id="NRF70323.1"/>
    </source>
</evidence>
<dbReference type="EMBL" id="JABRWJ010000008">
    <property type="protein sequence ID" value="NRF70323.1"/>
    <property type="molecule type" value="Genomic_DNA"/>
</dbReference>
<dbReference type="Proteomes" id="UP000737171">
    <property type="component" value="Unassembled WGS sequence"/>
</dbReference>
<feature type="signal peptide" evidence="2">
    <location>
        <begin position="1"/>
        <end position="21"/>
    </location>
</feature>
<gene>
    <name evidence="3" type="ORF">HLB44_25265</name>
</gene>
<feature type="region of interest" description="Disordered" evidence="1">
    <location>
        <begin position="134"/>
        <end position="155"/>
    </location>
</feature>
<accession>A0ABX2ENY0</accession>
<keyword evidence="2" id="KW-0732">Signal</keyword>
<proteinExistence type="predicted"/>
<name>A0ABX2ENY0_9BURK</name>
<organism evidence="3 4">
    <name type="scientific">Pseudaquabacterium terrae</name>
    <dbReference type="NCBI Taxonomy" id="2732868"/>
    <lineage>
        <taxon>Bacteria</taxon>
        <taxon>Pseudomonadati</taxon>
        <taxon>Pseudomonadota</taxon>
        <taxon>Betaproteobacteria</taxon>
        <taxon>Burkholderiales</taxon>
        <taxon>Sphaerotilaceae</taxon>
        <taxon>Pseudaquabacterium</taxon>
    </lineage>
</organism>
<dbReference type="RefSeq" id="WP_173129126.1">
    <property type="nucleotide sequence ID" value="NZ_JABRWJ010000008.1"/>
</dbReference>